<keyword evidence="3" id="KW-0143">Chaperone</keyword>
<evidence type="ECO:0000313" key="9">
    <source>
        <dbReference type="Proteomes" id="UP000509684"/>
    </source>
</evidence>
<dbReference type="Gene3D" id="1.10.1710.10">
    <property type="entry name" value="ProQ/FinO domain"/>
    <property type="match status" value="1"/>
</dbReference>
<dbReference type="RefSeq" id="WP_034953303.1">
    <property type="nucleotide sequence ID" value="NZ_JDST02000118.1"/>
</dbReference>
<dbReference type="EMBL" id="JDST02000118">
    <property type="protein sequence ID" value="KFB74905.1"/>
    <property type="molecule type" value="Genomic_DNA"/>
</dbReference>
<dbReference type="GO" id="GO:0005829">
    <property type="term" value="C:cytosol"/>
    <property type="evidence" value="ECO:0007669"/>
    <property type="project" value="TreeGrafter"/>
</dbReference>
<feature type="domain" description="ProQ/FinO" evidence="5">
    <location>
        <begin position="9"/>
        <end position="116"/>
    </location>
</feature>
<gene>
    <name evidence="6" type="primary">proQ</name>
    <name evidence="6" type="ORF">AW06_004117</name>
    <name evidence="7" type="ORF">HWD57_20840</name>
</gene>
<keyword evidence="4" id="KW-0175">Coiled coil</keyword>
<name>A0A080M3H6_9PROT</name>
<dbReference type="InterPro" id="IPR016103">
    <property type="entry name" value="ProQ/FinO"/>
</dbReference>
<evidence type="ECO:0000313" key="7">
    <source>
        <dbReference type="EMBL" id="QLH51955.1"/>
    </source>
</evidence>
<dbReference type="GO" id="GO:0034057">
    <property type="term" value="F:RNA strand-exchange activity"/>
    <property type="evidence" value="ECO:0007669"/>
    <property type="project" value="InterPro"/>
</dbReference>
<dbReference type="GO" id="GO:0010608">
    <property type="term" value="P:post-transcriptional regulation of gene expression"/>
    <property type="evidence" value="ECO:0007669"/>
    <property type="project" value="InterPro"/>
</dbReference>
<dbReference type="PANTHER" id="PTHR38106">
    <property type="entry name" value="RNA CHAPERONE PROQ"/>
    <property type="match status" value="1"/>
</dbReference>
<evidence type="ECO:0000256" key="1">
    <source>
        <dbReference type="ARBA" id="ARBA00022490"/>
    </source>
</evidence>
<evidence type="ECO:0000259" key="5">
    <source>
        <dbReference type="SMART" id="SM00945"/>
    </source>
</evidence>
<evidence type="ECO:0000313" key="6">
    <source>
        <dbReference type="EMBL" id="KFB74905.1"/>
    </source>
</evidence>
<dbReference type="STRING" id="1453999.AW06_004117"/>
<organism evidence="6 8">
    <name type="scientific">Candidatus Accumulibacter cognatus</name>
    <dbReference type="NCBI Taxonomy" id="2954383"/>
    <lineage>
        <taxon>Bacteria</taxon>
        <taxon>Pseudomonadati</taxon>
        <taxon>Pseudomonadota</taxon>
        <taxon>Betaproteobacteria</taxon>
        <taxon>Candidatus Accumulibacter</taxon>
    </lineage>
</organism>
<keyword evidence="2" id="KW-0694">RNA-binding</keyword>
<dbReference type="GO" id="GO:0033592">
    <property type="term" value="F:RNA strand annealing activity"/>
    <property type="evidence" value="ECO:0007669"/>
    <property type="project" value="InterPro"/>
</dbReference>
<evidence type="ECO:0000256" key="3">
    <source>
        <dbReference type="ARBA" id="ARBA00023186"/>
    </source>
</evidence>
<dbReference type="SMART" id="SM00945">
    <property type="entry name" value="ProQ"/>
    <property type="match status" value="1"/>
</dbReference>
<evidence type="ECO:0000256" key="2">
    <source>
        <dbReference type="ARBA" id="ARBA00022884"/>
    </source>
</evidence>
<reference evidence="7" key="3">
    <citation type="submission" date="2020-06" db="EMBL/GenBank/DDBJ databases">
        <authorList>
            <person name="Arumugam K."/>
            <person name="Besarab I."/>
            <person name="Haryono M."/>
            <person name="Bagci C."/>
            <person name="Beier S."/>
            <person name="Buchfink B."/>
            <person name="Gorska A."/>
            <person name="Qiu G."/>
            <person name="Huson D.H."/>
            <person name="Williams R.B."/>
        </authorList>
    </citation>
    <scope>NUCLEOTIDE SEQUENCE</scope>
    <source>
        <strain evidence="7">SSA1</strain>
    </source>
</reference>
<dbReference type="Proteomes" id="UP000509684">
    <property type="component" value="Chromosome"/>
</dbReference>
<dbReference type="Proteomes" id="UP000021315">
    <property type="component" value="Unassembled WGS sequence"/>
</dbReference>
<dbReference type="Pfam" id="PF04352">
    <property type="entry name" value="ProQ"/>
    <property type="match status" value="1"/>
</dbReference>
<accession>A0A7D5NC85</accession>
<evidence type="ECO:0000313" key="8">
    <source>
        <dbReference type="Proteomes" id="UP000021315"/>
    </source>
</evidence>
<dbReference type="SUPFAM" id="SSF48657">
    <property type="entry name" value="FinO-like"/>
    <property type="match status" value="1"/>
</dbReference>
<accession>A0A080M3H6</accession>
<feature type="coiled-coil region" evidence="4">
    <location>
        <begin position="96"/>
        <end position="130"/>
    </location>
</feature>
<reference evidence="6 8" key="1">
    <citation type="submission" date="2014-02" db="EMBL/GenBank/DDBJ databases">
        <title>Expanding our view of genomic diversity in Candidatus Accumulibacter clades.</title>
        <authorList>
            <person name="Skennerton C.T."/>
            <person name="Barr J.J."/>
            <person name="Slater F.R."/>
            <person name="Bond P.L."/>
            <person name="Tyson G.W."/>
        </authorList>
    </citation>
    <scope>NUCLEOTIDE SEQUENCE [LARGE SCALE GENOMIC DNA]</scope>
    <source>
        <strain evidence="8">SK-02</strain>
    </source>
</reference>
<proteinExistence type="predicted"/>
<dbReference type="KEGG" id="acog:HWD57_20840"/>
<dbReference type="AlphaFoldDB" id="A0A080M3H6"/>
<keyword evidence="1" id="KW-0963">Cytoplasm</keyword>
<evidence type="ECO:0000256" key="4">
    <source>
        <dbReference type="SAM" id="Coils"/>
    </source>
</evidence>
<dbReference type="PANTHER" id="PTHR38106:SF1">
    <property type="entry name" value="RNA CHAPERONE PROQ"/>
    <property type="match status" value="1"/>
</dbReference>
<reference evidence="7 9" key="2">
    <citation type="journal article" date="2019" name="Microbiome">
        <title>Annotated bacterial chromosomes from frame-shift-corrected long-read metagenomic data.</title>
        <authorList>
            <person name="Arumugam K."/>
            <person name="Bagci C."/>
            <person name="Bessarab I."/>
            <person name="Beier S."/>
            <person name="Buchfink B."/>
            <person name="Gorska A."/>
            <person name="Qiu G."/>
            <person name="Huson D.H."/>
            <person name="Williams R.B.H."/>
        </authorList>
    </citation>
    <scope>NUCLEOTIDE SEQUENCE [LARGE SCALE GENOMIC DNA]</scope>
    <source>
        <strain evidence="7">SSA1</strain>
    </source>
</reference>
<dbReference type="InterPro" id="IPR036442">
    <property type="entry name" value="ProQ/FinO_sf"/>
</dbReference>
<dbReference type="InterPro" id="IPR023529">
    <property type="entry name" value="ProQ"/>
</dbReference>
<protein>
    <submittedName>
        <fullName evidence="6">ProP effector</fullName>
    </submittedName>
    <submittedName>
        <fullName evidence="7">ProQ/FinO family protein</fullName>
    </submittedName>
</protein>
<keyword evidence="8" id="KW-1185">Reference proteome</keyword>
<dbReference type="EMBL" id="CP058708">
    <property type="protein sequence ID" value="QLH51955.1"/>
    <property type="molecule type" value="Genomic_DNA"/>
</dbReference>
<sequence length="139" mass="16008">MPTSVPVPVPGQHARQLLKELQDTYPVFRDGLPLAIGIDKQLLARLPSLDRKVLRTALGMHTHSLRYLKIMERATVRYDLDGRPADEIPTTHRSHASELIKEQLRKQAELRKAQREAEALMRERTEKLGQLVQKFGRNR</sequence>